<dbReference type="Pfam" id="PF05670">
    <property type="entry name" value="NFACT-R_1"/>
    <property type="match status" value="1"/>
</dbReference>
<accession>A0ABP0BIF2</accession>
<comment type="subcellular location">
    <subcellularLocation>
        <location evidence="1">Cytoplasm</location>
    </subcellularLocation>
</comment>
<comment type="caution">
    <text evidence="9">The sequence shown here is derived from an EMBL/GenBank/DDBJ whole genome shotgun (WGS) entry which is preliminary data.</text>
</comment>
<feature type="compositionally biased region" description="Polar residues" evidence="6">
    <location>
        <begin position="800"/>
        <end position="811"/>
    </location>
</feature>
<feature type="compositionally biased region" description="Basic and acidic residues" evidence="6">
    <location>
        <begin position="904"/>
        <end position="913"/>
    </location>
</feature>
<feature type="compositionally biased region" description="Gly residues" evidence="6">
    <location>
        <begin position="1140"/>
        <end position="1153"/>
    </location>
</feature>
<organism evidence="9 10">
    <name type="scientific">Sporothrix eucalyptigena</name>
    <dbReference type="NCBI Taxonomy" id="1812306"/>
    <lineage>
        <taxon>Eukaryota</taxon>
        <taxon>Fungi</taxon>
        <taxon>Dikarya</taxon>
        <taxon>Ascomycota</taxon>
        <taxon>Pezizomycotina</taxon>
        <taxon>Sordariomycetes</taxon>
        <taxon>Sordariomycetidae</taxon>
        <taxon>Ophiostomatales</taxon>
        <taxon>Ophiostomataceae</taxon>
        <taxon>Sporothrix</taxon>
    </lineage>
</organism>
<feature type="compositionally biased region" description="Basic and acidic residues" evidence="6">
    <location>
        <begin position="834"/>
        <end position="848"/>
    </location>
</feature>
<evidence type="ECO:0000256" key="2">
    <source>
        <dbReference type="ARBA" id="ARBA00008318"/>
    </source>
</evidence>
<keyword evidence="10" id="KW-1185">Reference proteome</keyword>
<dbReference type="EMBL" id="CAWUHD010000031">
    <property type="protein sequence ID" value="CAK7219393.1"/>
    <property type="molecule type" value="Genomic_DNA"/>
</dbReference>
<dbReference type="InterPro" id="IPR021846">
    <property type="entry name" value="NFACT-C"/>
</dbReference>
<evidence type="ECO:0000256" key="6">
    <source>
        <dbReference type="SAM" id="MobiDB-lite"/>
    </source>
</evidence>
<evidence type="ECO:0000259" key="7">
    <source>
        <dbReference type="Pfam" id="PF05670"/>
    </source>
</evidence>
<dbReference type="Pfam" id="PF11923">
    <property type="entry name" value="NFACT-C"/>
    <property type="match status" value="1"/>
</dbReference>
<evidence type="ECO:0000256" key="1">
    <source>
        <dbReference type="ARBA" id="ARBA00004496"/>
    </source>
</evidence>
<gene>
    <name evidence="9" type="ORF">SEUCBS140593_003875</name>
</gene>
<feature type="compositionally biased region" description="Low complexity" evidence="6">
    <location>
        <begin position="871"/>
        <end position="882"/>
    </location>
</feature>
<feature type="region of interest" description="Disordered" evidence="6">
    <location>
        <begin position="491"/>
        <end position="523"/>
    </location>
</feature>
<evidence type="ECO:0000256" key="5">
    <source>
        <dbReference type="SAM" id="Coils"/>
    </source>
</evidence>
<protein>
    <recommendedName>
        <fullName evidence="11">Serologically defined colon cancer antigen 1</fullName>
    </recommendedName>
</protein>
<evidence type="ECO:0008006" key="11">
    <source>
        <dbReference type="Google" id="ProtNLM"/>
    </source>
</evidence>
<feature type="compositionally biased region" description="Basic residues" evidence="6">
    <location>
        <begin position="893"/>
        <end position="903"/>
    </location>
</feature>
<evidence type="ECO:0000313" key="10">
    <source>
        <dbReference type="Proteomes" id="UP001642482"/>
    </source>
</evidence>
<feature type="compositionally biased region" description="Gly residues" evidence="6">
    <location>
        <begin position="1106"/>
        <end position="1130"/>
    </location>
</feature>
<feature type="domain" description="NFACT RNA-binding" evidence="7">
    <location>
        <begin position="597"/>
        <end position="712"/>
    </location>
</feature>
<proteinExistence type="inferred from homology"/>
<feature type="compositionally biased region" description="Acidic residues" evidence="6">
    <location>
        <begin position="788"/>
        <end position="799"/>
    </location>
</feature>
<dbReference type="InterPro" id="IPR008532">
    <property type="entry name" value="NFACT_RNA-bd"/>
</dbReference>
<evidence type="ECO:0000256" key="3">
    <source>
        <dbReference type="ARBA" id="ARBA00022490"/>
    </source>
</evidence>
<keyword evidence="3" id="KW-0963">Cytoplasm</keyword>
<dbReference type="Proteomes" id="UP001642482">
    <property type="component" value="Unassembled WGS sequence"/>
</dbReference>
<feature type="region of interest" description="Disordered" evidence="6">
    <location>
        <begin position="1054"/>
        <end position="1074"/>
    </location>
</feature>
<feature type="compositionally biased region" description="Acidic residues" evidence="6">
    <location>
        <begin position="763"/>
        <end position="780"/>
    </location>
</feature>
<feature type="compositionally biased region" description="Acidic residues" evidence="6">
    <location>
        <begin position="493"/>
        <end position="520"/>
    </location>
</feature>
<feature type="coiled-coil region" evidence="5">
    <location>
        <begin position="929"/>
        <end position="956"/>
    </location>
</feature>
<name>A0ABP0BIF2_9PEZI</name>
<evidence type="ECO:0000313" key="9">
    <source>
        <dbReference type="EMBL" id="CAK7219393.1"/>
    </source>
</evidence>
<reference evidence="9 10" key="1">
    <citation type="submission" date="2024-01" db="EMBL/GenBank/DDBJ databases">
        <authorList>
            <person name="Allen C."/>
            <person name="Tagirdzhanova G."/>
        </authorList>
    </citation>
    <scope>NUCLEOTIDE SEQUENCE [LARGE SCALE GENOMIC DNA]</scope>
</reference>
<feature type="region of interest" description="Disordered" evidence="6">
    <location>
        <begin position="1101"/>
        <end position="1153"/>
    </location>
</feature>
<evidence type="ECO:0000259" key="8">
    <source>
        <dbReference type="Pfam" id="PF11923"/>
    </source>
</evidence>
<keyword evidence="4 5" id="KW-0175">Coiled coil</keyword>
<comment type="similarity">
    <text evidence="2">Belongs to the NEMF family.</text>
</comment>
<dbReference type="InterPro" id="IPR051608">
    <property type="entry name" value="RQC_Subunit_NEMF"/>
</dbReference>
<feature type="region of interest" description="Disordered" evidence="6">
    <location>
        <begin position="763"/>
        <end position="913"/>
    </location>
</feature>
<dbReference type="PANTHER" id="PTHR15239">
    <property type="entry name" value="NUCLEAR EXPORT MEDIATOR FACTOR NEMF"/>
    <property type="match status" value="1"/>
</dbReference>
<dbReference type="Pfam" id="PF05833">
    <property type="entry name" value="NFACT_N"/>
    <property type="match status" value="1"/>
</dbReference>
<dbReference type="Gene3D" id="2.30.310.10">
    <property type="entry name" value="ibrinogen binding protein from staphylococcus aureus domain"/>
    <property type="match status" value="1"/>
</dbReference>
<evidence type="ECO:0000256" key="4">
    <source>
        <dbReference type="ARBA" id="ARBA00023054"/>
    </source>
</evidence>
<sequence length="1153" mass="125156">MKQRFSSLDVRVISHELNSKLVGTRISNVYDLVPPSASSSGSSSNSRTILLRFSRSQDKYQLVVDSGFRCHLTAYDARASANSTGSGSGGGASNAPSAFVSRLRTFLNGRLVSGVAQVGTDRIIELRFNDGQLRLYLEFFSAGNVVLTDANSKVLALQRTVAAFRSASLDVTLSVGSPYAIGARKNVSEVSELTLDRVRAVLEKVVAVDEPIAAPADGQAAPISAAPAKKKKKAKGLSRILALSLNDLSQVLIDHHLLLSGFDTTNSAQPEDILADEERLKALLKALQDVQAQSESLTKAGPSCRGYIIAAKKEVEAGDTKAETAQADAPETSNGGTVVAPQKSDLEYVDFHPFSPRQFEIDPKYVVLPFDTFNQAADEFYSHLQGLKADRQVHQQESAASKKLEATKRDQAQRIESLQETQQLNVRKAAAIEVNQDWVQAAIDAVNEQLQEGMDWEDLALMIENSASSNPVAALIKLPMKLAEGTITLRLDEEPEEGWEEEYEDGAYDQDQDRDGDENEDRNMIDVDVKLALSAWSNAREYYDQKRVAAVKEQKTREVTSLALRNAEKKVAQELKRVQKTGKPAPQLIRRQLWFEKFLWFVSSDGYLVLAAREPQQCEMLYRHHFRRGDVYIHADLKGSPGMIVIKNRPDAGADAPIPPSTLAQAGTLAVCASEAWDTKAGMGAYWVHSNQVHKSTTSGEMLPPGSFDIRGEKNHMQPPQRVLGFGLFFKISDASRANHGKHQVTAPQELSDGSQLIIEKDEAEAEEDENSVEDENMGDIEEKPVQEEAEEVVAEDDTAAQTDGAPSNTADDPRVAEEATVPAEEKGDEEDDDKKSEAEKPDEKETEPAAEEESAPASSAWMGKAKSHLRASSPTPSRASSVNTSSGGGSKRGQKSKAKKLAKYKDQDEEDRARAEKLIGIAAGREKVEAKLRAKAQREAEIAAYEERRRIQKEKQMQKMRDYEAIRQAKLEADNGTNGADIAALDADDDAENGNLDVLNSLVARPAAGDEILEAVPVCGPWMALSKLKYKVKIQPGQTKKGRAMRDVLERWKRAGESGKGNSNIVDEESRDPERIWPREMELISGIKMEEASNSVPVGKMTLMLGGGLGGSGSGGGGGKGGAGRGGNGRQPKGPSKGSSGGKGGGKGGKKK</sequence>
<feature type="domain" description="NFACT protein C-terminal" evidence="8">
    <location>
        <begin position="995"/>
        <end position="1105"/>
    </location>
</feature>
<dbReference type="PANTHER" id="PTHR15239:SF6">
    <property type="entry name" value="RIBOSOME QUALITY CONTROL COMPLEX SUBUNIT NEMF"/>
    <property type="match status" value="1"/>
</dbReference>
<feature type="coiled-coil region" evidence="5">
    <location>
        <begin position="273"/>
        <end position="300"/>
    </location>
</feature>